<feature type="domain" description="FAD/NAD(P)-binding" evidence="15">
    <location>
        <begin position="6"/>
        <end position="321"/>
    </location>
</feature>
<name>A0A6J4SU91_9ACTN</name>
<dbReference type="Gene3D" id="3.30.390.30">
    <property type="match status" value="1"/>
</dbReference>
<dbReference type="AlphaFoldDB" id="A0A6J4SU91"/>
<evidence type="ECO:0000256" key="3">
    <source>
        <dbReference type="ARBA" id="ARBA00012608"/>
    </source>
</evidence>
<dbReference type="InterPro" id="IPR001100">
    <property type="entry name" value="Pyr_nuc-diS_OxRdtase"/>
</dbReference>
<keyword evidence="5 13" id="KW-0285">Flavoprotein</keyword>
<feature type="binding site" evidence="11">
    <location>
        <position position="265"/>
    </location>
    <ligand>
        <name>NAD(+)</name>
        <dbReference type="ChEBI" id="CHEBI:57540"/>
    </ligand>
</feature>
<dbReference type="PANTHER" id="PTHR22912">
    <property type="entry name" value="DISULFIDE OXIDOREDUCTASE"/>
    <property type="match status" value="1"/>
</dbReference>
<feature type="binding site" evidence="11">
    <location>
        <position position="306"/>
    </location>
    <ligand>
        <name>FAD</name>
        <dbReference type="ChEBI" id="CHEBI:57692"/>
    </ligand>
</feature>
<dbReference type="PIRSF" id="PIRSF000350">
    <property type="entry name" value="Mercury_reductase_MerA"/>
    <property type="match status" value="1"/>
</dbReference>
<dbReference type="PRINTS" id="PR00411">
    <property type="entry name" value="PNDRDTASEI"/>
</dbReference>
<comment type="similarity">
    <text evidence="2 13">Belongs to the class-I pyridine nucleotide-disulfide oxidoreductase family.</text>
</comment>
<dbReference type="EMBL" id="CADCVQ010000093">
    <property type="protein sequence ID" value="CAA9505291.1"/>
    <property type="molecule type" value="Genomic_DNA"/>
</dbReference>
<evidence type="ECO:0000259" key="14">
    <source>
        <dbReference type="Pfam" id="PF02852"/>
    </source>
</evidence>
<keyword evidence="6 11" id="KW-0274">FAD</keyword>
<organism evidence="16">
    <name type="scientific">uncultured Solirubrobacteraceae bacterium</name>
    <dbReference type="NCBI Taxonomy" id="1162706"/>
    <lineage>
        <taxon>Bacteria</taxon>
        <taxon>Bacillati</taxon>
        <taxon>Actinomycetota</taxon>
        <taxon>Thermoleophilia</taxon>
        <taxon>Solirubrobacterales</taxon>
        <taxon>Solirubrobacteraceae</taxon>
        <taxon>environmental samples</taxon>
    </lineage>
</organism>
<evidence type="ECO:0000256" key="11">
    <source>
        <dbReference type="PIRSR" id="PIRSR000350-3"/>
    </source>
</evidence>
<dbReference type="NCBIfam" id="TIGR01350">
    <property type="entry name" value="lipoamide_DH"/>
    <property type="match status" value="1"/>
</dbReference>
<keyword evidence="13" id="KW-0676">Redox-active center</keyword>
<dbReference type="Gene3D" id="3.50.50.60">
    <property type="entry name" value="FAD/NAD(P)-binding domain"/>
    <property type="match status" value="2"/>
</dbReference>
<evidence type="ECO:0000259" key="15">
    <source>
        <dbReference type="Pfam" id="PF07992"/>
    </source>
</evidence>
<dbReference type="PRINTS" id="PR00368">
    <property type="entry name" value="FADPNR"/>
</dbReference>
<feature type="domain" description="Pyridine nucleotide-disulphide oxidoreductase dimerisation" evidence="14">
    <location>
        <begin position="341"/>
        <end position="450"/>
    </location>
</feature>
<comment type="miscellaneous">
    <text evidence="13">The active site is a redox-active disulfide bond.</text>
</comment>
<keyword evidence="8 11" id="KW-0520">NAD</keyword>
<dbReference type="GO" id="GO:0006103">
    <property type="term" value="P:2-oxoglutarate metabolic process"/>
    <property type="evidence" value="ECO:0007669"/>
    <property type="project" value="TreeGrafter"/>
</dbReference>
<feature type="binding site" evidence="11">
    <location>
        <position position="202"/>
    </location>
    <ligand>
        <name>NAD(+)</name>
        <dbReference type="ChEBI" id="CHEBI:57540"/>
    </ligand>
</feature>
<feature type="disulfide bond" description="Redox-active" evidence="12">
    <location>
        <begin position="43"/>
        <end position="48"/>
    </location>
</feature>
<comment type="cofactor">
    <cofactor evidence="11 13">
        <name>FAD</name>
        <dbReference type="ChEBI" id="CHEBI:57692"/>
    </cofactor>
    <text evidence="11 13">Binds 1 FAD per subunit.</text>
</comment>
<evidence type="ECO:0000256" key="6">
    <source>
        <dbReference type="ARBA" id="ARBA00022827"/>
    </source>
</evidence>
<dbReference type="InterPro" id="IPR036188">
    <property type="entry name" value="FAD/NAD-bd_sf"/>
</dbReference>
<feature type="binding site" evidence="11">
    <location>
        <position position="52"/>
    </location>
    <ligand>
        <name>FAD</name>
        <dbReference type="ChEBI" id="CHEBI:57692"/>
    </ligand>
</feature>
<dbReference type="SUPFAM" id="SSF55424">
    <property type="entry name" value="FAD/NAD-linked reductases, dimerisation (C-terminal) domain"/>
    <property type="match status" value="1"/>
</dbReference>
<evidence type="ECO:0000256" key="10">
    <source>
        <dbReference type="PIRSR" id="PIRSR000350-2"/>
    </source>
</evidence>
<keyword evidence="11" id="KW-0547">Nucleotide-binding</keyword>
<evidence type="ECO:0000256" key="1">
    <source>
        <dbReference type="ARBA" id="ARBA00004496"/>
    </source>
</evidence>
<dbReference type="PANTHER" id="PTHR22912:SF217">
    <property type="entry name" value="DIHYDROLIPOYL DEHYDROGENASE"/>
    <property type="match status" value="1"/>
</dbReference>
<evidence type="ECO:0000256" key="12">
    <source>
        <dbReference type="PIRSR" id="PIRSR000350-4"/>
    </source>
</evidence>
<reference evidence="16" key="1">
    <citation type="submission" date="2020-02" db="EMBL/GenBank/DDBJ databases">
        <authorList>
            <person name="Meier V. D."/>
        </authorList>
    </citation>
    <scope>NUCLEOTIDE SEQUENCE</scope>
    <source>
        <strain evidence="16">AVDCRST_MAG67</strain>
    </source>
</reference>
<keyword evidence="7 13" id="KW-0560">Oxidoreductase</keyword>
<evidence type="ECO:0000256" key="7">
    <source>
        <dbReference type="ARBA" id="ARBA00023002"/>
    </source>
</evidence>
<dbReference type="FunFam" id="3.30.390.30:FF:000001">
    <property type="entry name" value="Dihydrolipoyl dehydrogenase"/>
    <property type="match status" value="1"/>
</dbReference>
<comment type="subcellular location">
    <subcellularLocation>
        <location evidence="1">Cytoplasm</location>
    </subcellularLocation>
</comment>
<feature type="binding site" evidence="11">
    <location>
        <begin position="179"/>
        <end position="186"/>
    </location>
    <ligand>
        <name>NAD(+)</name>
        <dbReference type="ChEBI" id="CHEBI:57540"/>
    </ligand>
</feature>
<dbReference type="InterPro" id="IPR004099">
    <property type="entry name" value="Pyr_nucl-diS_OxRdtase_dimer"/>
</dbReference>
<protein>
    <recommendedName>
        <fullName evidence="4 13">Dihydrolipoyl dehydrogenase</fullName>
        <ecNumber evidence="3 13">1.8.1.4</ecNumber>
    </recommendedName>
</protein>
<dbReference type="InterPro" id="IPR016156">
    <property type="entry name" value="FAD/NAD-linked_Rdtase_dimer_sf"/>
</dbReference>
<sequence>MAESSYDCIVIGSGPGGYVAAIRAAQLGMKTAVVEADLVGGRCLNYACIPAKAVLRVADVLGEIREADAYGISVGEPVVDFEAVSARRKKVVKTLTGGVAGLLKKNAVDVIEGHASVTDDANVKVGGNFDGTEIEAKFVILATGSVKKALPDTQFGGRVIGTEEAWALEALPATLAVVGAGASGTEIASAYARLGSEVTLYEGLDRVLPTEDADISKIAERGFKKQGITVRTGVFVQDVQIGADGVTFTVAGEPQSAEWLVIATGRGADVEGLGLEDAAIKLDSQGLIAVDGALRTSLTGVYAIGDLVAGPALAHKASDEGIIAAEDAAGLETHPLEHVDIPRATFCYPNVASFGLTEQQARDAGHDVVVGKLGFGAVGAGTVYGDRSGLVKIVGDRTYGELLGGHIIGTKATELIQELVNVRALEGGYGEVARMVHGHPTLSEAVMEAARDADGWLIHG</sequence>
<evidence type="ECO:0000256" key="4">
    <source>
        <dbReference type="ARBA" id="ARBA00016961"/>
    </source>
</evidence>
<dbReference type="GO" id="GO:0005737">
    <property type="term" value="C:cytoplasm"/>
    <property type="evidence" value="ECO:0007669"/>
    <property type="project" value="UniProtKB-SubCell"/>
</dbReference>
<evidence type="ECO:0000256" key="13">
    <source>
        <dbReference type="RuleBase" id="RU003692"/>
    </source>
</evidence>
<evidence type="ECO:0000256" key="9">
    <source>
        <dbReference type="ARBA" id="ARBA00049187"/>
    </source>
</evidence>
<dbReference type="InterPro" id="IPR050151">
    <property type="entry name" value="Class-I_Pyr_Nuc-Dis_Oxidored"/>
</dbReference>
<evidence type="ECO:0000313" key="16">
    <source>
        <dbReference type="EMBL" id="CAA9505291.1"/>
    </source>
</evidence>
<dbReference type="InterPro" id="IPR023753">
    <property type="entry name" value="FAD/NAD-binding_dom"/>
</dbReference>
<feature type="active site" description="Proton acceptor" evidence="10">
    <location>
        <position position="439"/>
    </location>
</feature>
<proteinExistence type="inferred from homology"/>
<dbReference type="EC" id="1.8.1.4" evidence="3 13"/>
<gene>
    <name evidence="16" type="ORF">AVDCRST_MAG67-2373</name>
</gene>
<dbReference type="Pfam" id="PF02852">
    <property type="entry name" value="Pyr_redox_dim"/>
    <property type="match status" value="1"/>
</dbReference>
<dbReference type="InterPro" id="IPR006258">
    <property type="entry name" value="Lipoamide_DH"/>
</dbReference>
<evidence type="ECO:0000256" key="5">
    <source>
        <dbReference type="ARBA" id="ARBA00022630"/>
    </source>
</evidence>
<dbReference type="Pfam" id="PF07992">
    <property type="entry name" value="Pyr_redox_2"/>
    <property type="match status" value="1"/>
</dbReference>
<evidence type="ECO:0000256" key="2">
    <source>
        <dbReference type="ARBA" id="ARBA00007532"/>
    </source>
</evidence>
<dbReference type="SUPFAM" id="SSF51905">
    <property type="entry name" value="FAD/NAD(P)-binding domain"/>
    <property type="match status" value="1"/>
</dbReference>
<feature type="binding site" evidence="11">
    <location>
        <begin position="143"/>
        <end position="145"/>
    </location>
    <ligand>
        <name>FAD</name>
        <dbReference type="ChEBI" id="CHEBI:57692"/>
    </ligand>
</feature>
<dbReference type="GO" id="GO:0050660">
    <property type="term" value="F:flavin adenine dinucleotide binding"/>
    <property type="evidence" value="ECO:0007669"/>
    <property type="project" value="InterPro"/>
</dbReference>
<accession>A0A6J4SU91</accession>
<evidence type="ECO:0000256" key="8">
    <source>
        <dbReference type="ARBA" id="ARBA00023027"/>
    </source>
</evidence>
<dbReference type="GO" id="GO:0004148">
    <property type="term" value="F:dihydrolipoyl dehydrogenase (NADH) activity"/>
    <property type="evidence" value="ECO:0007669"/>
    <property type="project" value="UniProtKB-EC"/>
</dbReference>
<comment type="catalytic activity">
    <reaction evidence="9 13">
        <text>N(6)-[(R)-dihydrolipoyl]-L-lysyl-[protein] + NAD(+) = N(6)-[(R)-lipoyl]-L-lysyl-[protein] + NADH + H(+)</text>
        <dbReference type="Rhea" id="RHEA:15045"/>
        <dbReference type="Rhea" id="RHEA-COMP:10474"/>
        <dbReference type="Rhea" id="RHEA-COMP:10475"/>
        <dbReference type="ChEBI" id="CHEBI:15378"/>
        <dbReference type="ChEBI" id="CHEBI:57540"/>
        <dbReference type="ChEBI" id="CHEBI:57945"/>
        <dbReference type="ChEBI" id="CHEBI:83099"/>
        <dbReference type="ChEBI" id="CHEBI:83100"/>
        <dbReference type="EC" id="1.8.1.4"/>
    </reaction>
</comment>